<dbReference type="FunFam" id="3.30.565.10:FF:000006">
    <property type="entry name" value="Sensor histidine kinase WalK"/>
    <property type="match status" value="1"/>
</dbReference>
<evidence type="ECO:0000256" key="14">
    <source>
        <dbReference type="SAM" id="Phobius"/>
    </source>
</evidence>
<dbReference type="RefSeq" id="WP_059053164.1">
    <property type="nucleotide sequence ID" value="NZ_LOJF01000001.1"/>
</dbReference>
<dbReference type="OrthoDB" id="9806130at2"/>
<organism evidence="16 17">
    <name type="scientific">Tractidigestivibacter scatoligenes</name>
    <name type="common">Olsenella scatoligenes</name>
    <dbReference type="NCBI Taxonomy" id="1299998"/>
    <lineage>
        <taxon>Bacteria</taxon>
        <taxon>Bacillati</taxon>
        <taxon>Actinomycetota</taxon>
        <taxon>Coriobacteriia</taxon>
        <taxon>Coriobacteriales</taxon>
        <taxon>Atopobiaceae</taxon>
        <taxon>Tractidigestivibacter</taxon>
    </lineage>
</organism>
<dbReference type="PANTHER" id="PTHR45569:SF1">
    <property type="entry name" value="SENSOR PROTEIN KDPD"/>
    <property type="match status" value="1"/>
</dbReference>
<feature type="transmembrane region" description="Helical" evidence="14">
    <location>
        <begin position="78"/>
        <end position="95"/>
    </location>
</feature>
<keyword evidence="17" id="KW-1185">Reference proteome</keyword>
<keyword evidence="13 14" id="KW-0472">Membrane</keyword>
<feature type="domain" description="Histidine kinase" evidence="15">
    <location>
        <begin position="308"/>
        <end position="525"/>
    </location>
</feature>
<keyword evidence="6" id="KW-0808">Transferase</keyword>
<keyword evidence="10" id="KW-0067">ATP-binding</keyword>
<dbReference type="PANTHER" id="PTHR45569">
    <property type="entry name" value="SENSOR PROTEIN KDPD"/>
    <property type="match status" value="1"/>
</dbReference>
<dbReference type="InterPro" id="IPR004358">
    <property type="entry name" value="Sig_transdc_His_kin-like_C"/>
</dbReference>
<evidence type="ECO:0000256" key="9">
    <source>
        <dbReference type="ARBA" id="ARBA00022777"/>
    </source>
</evidence>
<dbReference type="InterPro" id="IPR003661">
    <property type="entry name" value="HisK_dim/P_dom"/>
</dbReference>
<comment type="caution">
    <text evidence="16">The sequence shown here is derived from an EMBL/GenBank/DDBJ whole genome shotgun (WGS) entry which is preliminary data.</text>
</comment>
<keyword evidence="5" id="KW-0597">Phosphoprotein</keyword>
<evidence type="ECO:0000256" key="6">
    <source>
        <dbReference type="ARBA" id="ARBA00022679"/>
    </source>
</evidence>
<feature type="transmembrane region" description="Helical" evidence="14">
    <location>
        <begin position="29"/>
        <end position="49"/>
    </location>
</feature>
<comment type="subcellular location">
    <subcellularLocation>
        <location evidence="3">Cell membrane</location>
    </subcellularLocation>
    <subcellularLocation>
        <location evidence="2">Membrane</location>
        <topology evidence="2">Multi-pass membrane protein</topology>
    </subcellularLocation>
</comment>
<protein>
    <recommendedName>
        <fullName evidence="4">histidine kinase</fullName>
        <ecNumber evidence="4">2.7.13.3</ecNumber>
    </recommendedName>
</protein>
<comment type="catalytic activity">
    <reaction evidence="1">
        <text>ATP + protein L-histidine = ADP + protein N-phospho-L-histidine.</text>
        <dbReference type="EC" id="2.7.13.3"/>
    </reaction>
</comment>
<dbReference type="InterPro" id="IPR005467">
    <property type="entry name" value="His_kinase_dom"/>
</dbReference>
<dbReference type="SMART" id="SM00388">
    <property type="entry name" value="HisKA"/>
    <property type="match status" value="1"/>
</dbReference>
<evidence type="ECO:0000256" key="5">
    <source>
        <dbReference type="ARBA" id="ARBA00022553"/>
    </source>
</evidence>
<dbReference type="InterPro" id="IPR029016">
    <property type="entry name" value="GAF-like_dom_sf"/>
</dbReference>
<dbReference type="SMART" id="SM00387">
    <property type="entry name" value="HATPase_c"/>
    <property type="match status" value="1"/>
</dbReference>
<name>A0A117J570_TRASO</name>
<evidence type="ECO:0000256" key="13">
    <source>
        <dbReference type="ARBA" id="ARBA00023136"/>
    </source>
</evidence>
<keyword evidence="9" id="KW-0418">Kinase</keyword>
<evidence type="ECO:0000313" key="17">
    <source>
        <dbReference type="Proteomes" id="UP000054078"/>
    </source>
</evidence>
<evidence type="ECO:0000313" key="16">
    <source>
        <dbReference type="EMBL" id="KUH59173.1"/>
    </source>
</evidence>
<evidence type="ECO:0000256" key="7">
    <source>
        <dbReference type="ARBA" id="ARBA00022692"/>
    </source>
</evidence>
<dbReference type="InterPro" id="IPR038318">
    <property type="entry name" value="KdpD_sf"/>
</dbReference>
<reference evidence="16 17" key="1">
    <citation type="submission" date="2015-12" db="EMBL/GenBank/DDBJ databases">
        <title>Draft Genome Sequence of Olsenella scatoligenes SK9K4T; a Producer of 3-Methylindole- (skatole) and 4-Methylphenol- (p-cresol) Isolated from Pig Feces.</title>
        <authorList>
            <person name="Li X."/>
            <person name="Borg B."/>
            <person name="Canibe N."/>
        </authorList>
    </citation>
    <scope>NUCLEOTIDE SEQUENCE [LARGE SCALE GENOMIC DNA]</scope>
    <source>
        <strain evidence="16 17">SK9K4</strain>
    </source>
</reference>
<evidence type="ECO:0000256" key="3">
    <source>
        <dbReference type="ARBA" id="ARBA00004236"/>
    </source>
</evidence>
<dbReference type="PRINTS" id="PR00344">
    <property type="entry name" value="BCTRLSENSOR"/>
</dbReference>
<dbReference type="AlphaFoldDB" id="A0A117J570"/>
<evidence type="ECO:0000256" key="8">
    <source>
        <dbReference type="ARBA" id="ARBA00022741"/>
    </source>
</evidence>
<evidence type="ECO:0000256" key="10">
    <source>
        <dbReference type="ARBA" id="ARBA00022840"/>
    </source>
</evidence>
<keyword evidence="11 14" id="KW-1133">Transmembrane helix</keyword>
<dbReference type="Pfam" id="PF00512">
    <property type="entry name" value="HisKA"/>
    <property type="match status" value="1"/>
</dbReference>
<dbReference type="InterPro" id="IPR003594">
    <property type="entry name" value="HATPase_dom"/>
</dbReference>
<evidence type="ECO:0000256" key="2">
    <source>
        <dbReference type="ARBA" id="ARBA00004141"/>
    </source>
</evidence>
<dbReference type="Gene3D" id="3.30.565.10">
    <property type="entry name" value="Histidine kinase-like ATPase, C-terminal domain"/>
    <property type="match status" value="1"/>
</dbReference>
<dbReference type="GO" id="GO:0000155">
    <property type="term" value="F:phosphorelay sensor kinase activity"/>
    <property type="evidence" value="ECO:0007669"/>
    <property type="project" value="InterPro"/>
</dbReference>
<dbReference type="Pfam" id="PF13493">
    <property type="entry name" value="DUF4118"/>
    <property type="match status" value="1"/>
</dbReference>
<dbReference type="InterPro" id="IPR036890">
    <property type="entry name" value="HATPase_C_sf"/>
</dbReference>
<keyword evidence="8" id="KW-0547">Nucleotide-binding</keyword>
<dbReference type="CDD" id="cd00082">
    <property type="entry name" value="HisKA"/>
    <property type="match status" value="1"/>
</dbReference>
<keyword evidence="7 14" id="KW-0812">Transmembrane</keyword>
<dbReference type="EMBL" id="LOJF01000001">
    <property type="protein sequence ID" value="KUH59173.1"/>
    <property type="molecule type" value="Genomic_DNA"/>
</dbReference>
<sequence length="532" mass="57579">MRHESVIQSGHLSSIVEFRERLSCGTRHVVDAIVMVGLLVVATAVGIGFDSLGMGAASIVVVYVLSVQLVALFTNSRLLSVISTALSVLAFNYFFTSPRLSFAAWGSQYPGEFIVMCIVAFVSSELSVELRQRIRGEQETSRLLRVLLETDHMLQGLEGPTEVLEATGAQLAKLLDRDVVWYESTGEKVEPRRSFTPAGESPAWGLDVLTEPSVAMCAFENGEPAGEGTPRFSSASGLYLPVGDKRPPEGVMGILMGDRPLEPNERSVASAVIGEATLALGRIRALREREEAQMSAEKERLRANLLRSISHDLRTPLTSIIGSADILLDRDGSLGVTESRRLLEGVRSDAAWLSETVENLLAITRLENGGMRLNTSLELMDDVVEEALRHVDRRVSEHSLVVEPSDGDCLVDVDARLMVQVIVNLVNNAVKYTPAGSHITIALRRDGSWVKTSVSDDGPGIPPGDRDGVFDTFYTVGHGLADGRRSFGLGLSLCKSIVEAHGGSIRLDSARPHGCVFTFTLPARDLSGGECR</sequence>
<accession>A0A117J570</accession>
<dbReference type="Gene3D" id="1.10.287.130">
    <property type="match status" value="1"/>
</dbReference>
<dbReference type="GO" id="GO:0005886">
    <property type="term" value="C:plasma membrane"/>
    <property type="evidence" value="ECO:0007669"/>
    <property type="project" value="UniProtKB-SubCell"/>
</dbReference>
<proteinExistence type="predicted"/>
<dbReference type="GO" id="GO:0005524">
    <property type="term" value="F:ATP binding"/>
    <property type="evidence" value="ECO:0007669"/>
    <property type="project" value="UniProtKB-KW"/>
</dbReference>
<dbReference type="InterPro" id="IPR025201">
    <property type="entry name" value="KdpD_TM"/>
</dbReference>
<evidence type="ECO:0000256" key="11">
    <source>
        <dbReference type="ARBA" id="ARBA00022989"/>
    </source>
</evidence>
<dbReference type="SUPFAM" id="SSF55874">
    <property type="entry name" value="ATPase domain of HSP90 chaperone/DNA topoisomerase II/histidine kinase"/>
    <property type="match status" value="1"/>
</dbReference>
<gene>
    <name evidence="16" type="ORF">AUL39_02240</name>
</gene>
<dbReference type="Gene3D" id="3.30.450.40">
    <property type="match status" value="1"/>
</dbReference>
<dbReference type="CDD" id="cd00075">
    <property type="entry name" value="HATPase"/>
    <property type="match status" value="1"/>
</dbReference>
<keyword evidence="12" id="KW-0902">Two-component regulatory system</keyword>
<evidence type="ECO:0000256" key="12">
    <source>
        <dbReference type="ARBA" id="ARBA00023012"/>
    </source>
</evidence>
<dbReference type="InterPro" id="IPR036097">
    <property type="entry name" value="HisK_dim/P_sf"/>
</dbReference>
<dbReference type="Gene3D" id="1.20.120.620">
    <property type="entry name" value="Backbone structure of the membrane domain of e. Coli histidine kinase receptor kdpd"/>
    <property type="match status" value="1"/>
</dbReference>
<dbReference type="Pfam" id="PF02518">
    <property type="entry name" value="HATPase_c"/>
    <property type="match status" value="1"/>
</dbReference>
<dbReference type="Proteomes" id="UP000054078">
    <property type="component" value="Unassembled WGS sequence"/>
</dbReference>
<dbReference type="PROSITE" id="PS50109">
    <property type="entry name" value="HIS_KIN"/>
    <property type="match status" value="1"/>
</dbReference>
<dbReference type="InterPro" id="IPR052023">
    <property type="entry name" value="Histidine_kinase_KdpD"/>
</dbReference>
<evidence type="ECO:0000256" key="1">
    <source>
        <dbReference type="ARBA" id="ARBA00000085"/>
    </source>
</evidence>
<evidence type="ECO:0000259" key="15">
    <source>
        <dbReference type="PROSITE" id="PS50109"/>
    </source>
</evidence>
<evidence type="ECO:0000256" key="4">
    <source>
        <dbReference type="ARBA" id="ARBA00012438"/>
    </source>
</evidence>
<dbReference type="STRING" id="1299998.AUL39_02240"/>
<dbReference type="EC" id="2.7.13.3" evidence="4"/>
<dbReference type="SUPFAM" id="SSF47384">
    <property type="entry name" value="Homodimeric domain of signal transducing histidine kinase"/>
    <property type="match status" value="1"/>
</dbReference>
<feature type="transmembrane region" description="Helical" evidence="14">
    <location>
        <begin position="55"/>
        <end position="73"/>
    </location>
</feature>